<organism evidence="7 8">
    <name type="scientific">Gadus morhua</name>
    <name type="common">Atlantic cod</name>
    <dbReference type="NCBI Taxonomy" id="8049"/>
    <lineage>
        <taxon>Eukaryota</taxon>
        <taxon>Metazoa</taxon>
        <taxon>Chordata</taxon>
        <taxon>Craniata</taxon>
        <taxon>Vertebrata</taxon>
        <taxon>Euteleostomi</taxon>
        <taxon>Actinopterygii</taxon>
        <taxon>Neopterygii</taxon>
        <taxon>Teleostei</taxon>
        <taxon>Neoteleostei</taxon>
        <taxon>Acanthomorphata</taxon>
        <taxon>Zeiogadaria</taxon>
        <taxon>Gadariae</taxon>
        <taxon>Gadiformes</taxon>
        <taxon>Gadoidei</taxon>
        <taxon>Gadidae</taxon>
        <taxon>Gadus</taxon>
    </lineage>
</organism>
<dbReference type="Ensembl" id="ENSGMOT00000043063.1">
    <property type="protein sequence ID" value="ENSGMOP00000049100.1"/>
    <property type="gene ID" value="ENSGMOG00000026707.1"/>
</dbReference>
<keyword evidence="8" id="KW-1185">Reference proteome</keyword>
<sequence length="169" mass="18432">MDWSPNYLSGRLRTWLLAAMPTASAKAMANAIAMANAKVMATATARGGLVRAPRSSREMSSPDKSIQILRMISRLDELYRTINGTLSRRIAFMPRGKGDEVPLLILVVPAPEAVLKLTTAPPMETVGTAPRASTDNVIPSMTGRSSKKSNPPPKKSNKRVCFWKYCSQN</sequence>
<dbReference type="GO" id="GO:0008217">
    <property type="term" value="P:regulation of blood pressure"/>
    <property type="evidence" value="ECO:0007669"/>
    <property type="project" value="InterPro"/>
</dbReference>
<evidence type="ECO:0000313" key="8">
    <source>
        <dbReference type="Proteomes" id="UP000694546"/>
    </source>
</evidence>
<feature type="compositionally biased region" description="Polar residues" evidence="6">
    <location>
        <begin position="131"/>
        <end position="144"/>
    </location>
</feature>
<feature type="region of interest" description="Disordered" evidence="6">
    <location>
        <begin position="125"/>
        <end position="158"/>
    </location>
</feature>
<comment type="subcellular location">
    <subcellularLocation>
        <location evidence="1">Secreted</location>
    </subcellularLocation>
</comment>
<evidence type="ECO:0000313" key="7">
    <source>
        <dbReference type="Ensembl" id="ENSGMOP00000049100.1"/>
    </source>
</evidence>
<keyword evidence="4" id="KW-0372">Hormone</keyword>
<keyword evidence="3" id="KW-0964">Secreted</keyword>
<accession>A0A8C5FNA2</accession>
<evidence type="ECO:0000256" key="6">
    <source>
        <dbReference type="SAM" id="MobiDB-lite"/>
    </source>
</evidence>
<dbReference type="Proteomes" id="UP000694546">
    <property type="component" value="Chromosome 7"/>
</dbReference>
<name>A0A8C5FNA2_GADMO</name>
<keyword evidence="5" id="KW-1015">Disulfide bond</keyword>
<dbReference type="GO" id="GO:0005576">
    <property type="term" value="C:extracellular region"/>
    <property type="evidence" value="ECO:0007669"/>
    <property type="project" value="UniProtKB-SubCell"/>
</dbReference>
<evidence type="ECO:0000256" key="3">
    <source>
        <dbReference type="ARBA" id="ARBA00022525"/>
    </source>
</evidence>
<dbReference type="AlphaFoldDB" id="A0A8C5FNA2"/>
<comment type="similarity">
    <text evidence="2">Belongs to the urotensin-2 family.</text>
</comment>
<evidence type="ECO:0000256" key="4">
    <source>
        <dbReference type="ARBA" id="ARBA00022702"/>
    </source>
</evidence>
<evidence type="ECO:0000256" key="5">
    <source>
        <dbReference type="ARBA" id="ARBA00023157"/>
    </source>
</evidence>
<dbReference type="PROSITE" id="PS00984">
    <property type="entry name" value="UROTENSIN_II"/>
    <property type="match status" value="1"/>
</dbReference>
<evidence type="ECO:0000256" key="2">
    <source>
        <dbReference type="ARBA" id="ARBA00006719"/>
    </source>
</evidence>
<dbReference type="GO" id="GO:0097746">
    <property type="term" value="P:blood vessel diameter maintenance"/>
    <property type="evidence" value="ECO:0007669"/>
    <property type="project" value="InterPro"/>
</dbReference>
<dbReference type="GO" id="GO:0005179">
    <property type="term" value="F:hormone activity"/>
    <property type="evidence" value="ECO:0007669"/>
    <property type="project" value="UniProtKB-KW"/>
</dbReference>
<proteinExistence type="inferred from homology"/>
<dbReference type="GeneTree" id="ENSGT00690000103830"/>
<gene>
    <name evidence="7" type="primary">urp2</name>
</gene>
<protein>
    <submittedName>
        <fullName evidence="7">Uncharacterized protein</fullName>
    </submittedName>
</protein>
<evidence type="ECO:0000256" key="1">
    <source>
        <dbReference type="ARBA" id="ARBA00004613"/>
    </source>
</evidence>
<reference evidence="7" key="1">
    <citation type="submission" date="2025-08" db="UniProtKB">
        <authorList>
            <consortium name="Ensembl"/>
        </authorList>
    </citation>
    <scope>IDENTIFICATION</scope>
</reference>
<dbReference type="InterPro" id="IPR001483">
    <property type="entry name" value="Urotensin_II"/>
</dbReference>
<reference evidence="7" key="2">
    <citation type="submission" date="2025-09" db="UniProtKB">
        <authorList>
            <consortium name="Ensembl"/>
        </authorList>
    </citation>
    <scope>IDENTIFICATION</scope>
</reference>